<gene>
    <name evidence="1" type="ORF">C5613_37715</name>
</gene>
<name>A0A2S8IM91_RHOOP</name>
<evidence type="ECO:0000313" key="2">
    <source>
        <dbReference type="Proteomes" id="UP000239290"/>
    </source>
</evidence>
<comment type="caution">
    <text evidence="1">The sequence shown here is derived from an EMBL/GenBank/DDBJ whole genome shotgun (WGS) entry which is preliminary data.</text>
</comment>
<sequence>MVSPGGAPGDGVANHQLGQILRRTCVDEVDITDPQTIDRALRVAVTNPAVLVEFGFSGSRYR</sequence>
<protein>
    <submittedName>
        <fullName evidence="1">Uncharacterized protein</fullName>
    </submittedName>
</protein>
<evidence type="ECO:0000313" key="1">
    <source>
        <dbReference type="EMBL" id="PQP15901.1"/>
    </source>
</evidence>
<dbReference type="AlphaFoldDB" id="A0A2S8IM91"/>
<proteinExistence type="predicted"/>
<dbReference type="EMBL" id="PUIO01000070">
    <property type="protein sequence ID" value="PQP15901.1"/>
    <property type="molecule type" value="Genomic_DNA"/>
</dbReference>
<reference evidence="2" key="1">
    <citation type="submission" date="2018-02" db="EMBL/GenBank/DDBJ databases">
        <title>Draft genome sequencing of Rhodococcus opacus KU647198.</title>
        <authorList>
            <person name="Zheng B.-X."/>
        </authorList>
    </citation>
    <scope>NUCLEOTIDE SEQUENCE [LARGE SCALE GENOMIC DNA]</scope>
    <source>
        <strain evidence="2">04-OD7</strain>
    </source>
</reference>
<dbReference type="Proteomes" id="UP000239290">
    <property type="component" value="Unassembled WGS sequence"/>
</dbReference>
<organism evidence="1 2">
    <name type="scientific">Rhodococcus opacus</name>
    <name type="common">Nocardia opaca</name>
    <dbReference type="NCBI Taxonomy" id="37919"/>
    <lineage>
        <taxon>Bacteria</taxon>
        <taxon>Bacillati</taxon>
        <taxon>Actinomycetota</taxon>
        <taxon>Actinomycetes</taxon>
        <taxon>Mycobacteriales</taxon>
        <taxon>Nocardiaceae</taxon>
        <taxon>Rhodococcus</taxon>
    </lineage>
</organism>
<accession>A0A2S8IM91</accession>